<evidence type="ECO:0000313" key="1">
    <source>
        <dbReference type="EMBL" id="SES34326.1"/>
    </source>
</evidence>
<name>A0A1H9WK68_9CORY</name>
<dbReference type="Proteomes" id="UP000198929">
    <property type="component" value="Unassembled WGS sequence"/>
</dbReference>
<accession>A0A1H9WK68</accession>
<dbReference type="AlphaFoldDB" id="A0A1H9WK68"/>
<proteinExistence type="predicted"/>
<reference evidence="2" key="1">
    <citation type="submission" date="2016-10" db="EMBL/GenBank/DDBJ databases">
        <authorList>
            <person name="Varghese N."/>
            <person name="Submissions S."/>
        </authorList>
    </citation>
    <scope>NUCLEOTIDE SEQUENCE [LARGE SCALE GENOMIC DNA]</scope>
    <source>
        <strain evidence="2">DSM 20524</strain>
    </source>
</reference>
<dbReference type="STRING" id="1121357.SAMN05661109_02783"/>
<dbReference type="RefSeq" id="WP_092261099.1">
    <property type="nucleotide sequence ID" value="NZ_CP047199.1"/>
</dbReference>
<evidence type="ECO:0000313" key="2">
    <source>
        <dbReference type="Proteomes" id="UP000198929"/>
    </source>
</evidence>
<protein>
    <submittedName>
        <fullName evidence="1">Uncharacterized protein</fullName>
    </submittedName>
</protein>
<sequence length="218" mass="24561">MSSKNTELASSLIIQIPGFEKSMQARDGVVFEMKLHDGRSAVGWVITNKFPRFLVPLFTILGVVDDVAEVEADRDGWVAAHREEPLVTPMLVTPTMFGKFRMARRLGVVDSKFDPAQWGVMWDDSLFDPVRNQRYASKINREPVGQEESYQRRDEWDIVNAADRSRTALTMEQQEGLYIVAKSTLMPGAVDIVLAQVLAVHEGKPIPQRHGPELPEDL</sequence>
<dbReference type="EMBL" id="FOGQ01000025">
    <property type="protein sequence ID" value="SES34326.1"/>
    <property type="molecule type" value="Genomic_DNA"/>
</dbReference>
<keyword evidence="2" id="KW-1185">Reference proteome</keyword>
<gene>
    <name evidence="1" type="ORF">SAMN05661109_02783</name>
</gene>
<organism evidence="1 2">
    <name type="scientific">Corynebacterium cystitidis DSM 20524</name>
    <dbReference type="NCBI Taxonomy" id="1121357"/>
    <lineage>
        <taxon>Bacteria</taxon>
        <taxon>Bacillati</taxon>
        <taxon>Actinomycetota</taxon>
        <taxon>Actinomycetes</taxon>
        <taxon>Mycobacteriales</taxon>
        <taxon>Corynebacteriaceae</taxon>
        <taxon>Corynebacterium</taxon>
    </lineage>
</organism>